<evidence type="ECO:0000256" key="1">
    <source>
        <dbReference type="SAM" id="MobiDB-lite"/>
    </source>
</evidence>
<keyword evidence="2" id="KW-0472">Membrane</keyword>
<reference evidence="3 4" key="1">
    <citation type="submission" date="2022-11" db="EMBL/GenBank/DDBJ databases">
        <title>Minimal conservation of predation-associated metabolite biosynthetic gene clusters underscores biosynthetic potential of Myxococcota including descriptions for ten novel species: Archangium lansinium sp. nov., Myxococcus landrumus sp. nov., Nannocystis bai.</title>
        <authorList>
            <person name="Ahearne A."/>
            <person name="Stevens C."/>
            <person name="Dowd S."/>
        </authorList>
    </citation>
    <scope>NUCLEOTIDE SEQUENCE [LARGE SCALE GENOMIC DNA]</scope>
    <source>
        <strain evidence="3 4">RJM3</strain>
    </source>
</reference>
<sequence>MKLDALIEEMRGELSAELAAAAELKGPSVHVAGIVPPASRGTEEVAAPKVIVGSGVDPRAELTIVGRRSLEGAEWVFDGVEEEAPLQGIHAPLTRSDAPVERVVGVEMKPRRRAPLVAVAGAAVGVALTWMLLGRGATPLVLRHVPRPVILAAAGAPEGKGNAVETGETGETGEIREKVETRIELEGKGPRPAASPLPWPSWKSTRTRSEAKPRATALETDRKF</sequence>
<keyword evidence="2" id="KW-1133">Transmembrane helix</keyword>
<evidence type="ECO:0000256" key="2">
    <source>
        <dbReference type="SAM" id="Phobius"/>
    </source>
</evidence>
<evidence type="ECO:0000313" key="3">
    <source>
        <dbReference type="EMBL" id="MDC0744754.1"/>
    </source>
</evidence>
<feature type="compositionally biased region" description="Basic and acidic residues" evidence="1">
    <location>
        <begin position="207"/>
        <end position="224"/>
    </location>
</feature>
<comment type="caution">
    <text evidence="3">The sequence shown here is derived from an EMBL/GenBank/DDBJ whole genome shotgun (WGS) entry which is preliminary data.</text>
</comment>
<feature type="region of interest" description="Disordered" evidence="1">
    <location>
        <begin position="158"/>
        <end position="177"/>
    </location>
</feature>
<dbReference type="Proteomes" id="UP001221411">
    <property type="component" value="Unassembled WGS sequence"/>
</dbReference>
<proteinExistence type="predicted"/>
<feature type="transmembrane region" description="Helical" evidence="2">
    <location>
        <begin position="114"/>
        <end position="133"/>
    </location>
</feature>
<feature type="region of interest" description="Disordered" evidence="1">
    <location>
        <begin position="182"/>
        <end position="224"/>
    </location>
</feature>
<accession>A0ABT5ESF3</accession>
<evidence type="ECO:0000313" key="4">
    <source>
        <dbReference type="Proteomes" id="UP001221411"/>
    </source>
</evidence>
<keyword evidence="4" id="KW-1185">Reference proteome</keyword>
<name>A0ABT5ESF3_9BACT</name>
<gene>
    <name evidence="3" type="ORF">POL67_25710</name>
</gene>
<dbReference type="RefSeq" id="WP_271921618.1">
    <property type="nucleotide sequence ID" value="NZ_JAQNDO010000001.1"/>
</dbReference>
<keyword evidence="2" id="KW-0812">Transmembrane</keyword>
<protein>
    <submittedName>
        <fullName evidence="3">Uncharacterized protein</fullName>
    </submittedName>
</protein>
<organism evidence="3 4">
    <name type="scientific">Polyangium mundeleinium</name>
    <dbReference type="NCBI Taxonomy" id="2995306"/>
    <lineage>
        <taxon>Bacteria</taxon>
        <taxon>Pseudomonadati</taxon>
        <taxon>Myxococcota</taxon>
        <taxon>Polyangia</taxon>
        <taxon>Polyangiales</taxon>
        <taxon>Polyangiaceae</taxon>
        <taxon>Polyangium</taxon>
    </lineage>
</organism>
<dbReference type="EMBL" id="JAQNDO010000001">
    <property type="protein sequence ID" value="MDC0744754.1"/>
    <property type="molecule type" value="Genomic_DNA"/>
</dbReference>